<dbReference type="RefSeq" id="WP_082199871.1">
    <property type="nucleotide sequence ID" value="NZ_CAUWMG010000051.1"/>
</dbReference>
<proteinExistence type="predicted"/>
<dbReference type="AlphaFoldDB" id="A0AAX2UJG7"/>
<sequence length="139" mass="16455">MELSKHKPSQKLEKTIDSWVKNHHIYTLKTQDKRRISSEKNCLDFILKIYGKTENDKPFVKAKAKIIFKKIKNKYKAKLARVARNQTLQKIQVRYPNIDIMRAYKYGVLKNKIALTPNDLKYFEETLDILSKQAIKSKK</sequence>
<reference evidence="1 3" key="1">
    <citation type="submission" date="2019-05" db="EMBL/GenBank/DDBJ databases">
        <title>Draft genomes of eight strains of Campylobacter helveticus isolated from cats and a dog in New Zealand.</title>
        <authorList>
            <person name="Bojanic K."/>
            <person name="Midwinter A.C."/>
            <person name="Biggs P.J."/>
            <person name="Acke E."/>
            <person name="Cornelius A.J."/>
            <person name="Marshall J.C."/>
        </authorList>
    </citation>
    <scope>NUCLEOTIDE SEQUENCE [LARGE SCALE GENOMIC DNA]</scope>
    <source>
        <strain evidence="1 3">ACP123b</strain>
    </source>
</reference>
<evidence type="ECO:0000313" key="2">
    <source>
        <dbReference type="EMBL" id="TXK57704.1"/>
    </source>
</evidence>
<evidence type="ECO:0000313" key="3">
    <source>
        <dbReference type="Proteomes" id="UP000306813"/>
    </source>
</evidence>
<reference evidence="2 4" key="2">
    <citation type="submission" date="2019-08" db="EMBL/GenBank/DDBJ databases">
        <title>Rapid identification of Enteric Bacteria from Whole Genome Sequences (WGS) using Average Nucleotide Identity (ANI).</title>
        <authorList>
            <person name="Lane C."/>
        </authorList>
    </citation>
    <scope>NUCLEOTIDE SEQUENCE [LARGE SCALE GENOMIC DNA]</scope>
    <source>
        <strain evidence="2 4">D4984</strain>
    </source>
</reference>
<accession>A0AAX2UJG7</accession>
<dbReference type="Proteomes" id="UP000306813">
    <property type="component" value="Unassembled WGS sequence"/>
</dbReference>
<organism evidence="1 3">
    <name type="scientific">Campylobacter helveticus</name>
    <dbReference type="NCBI Taxonomy" id="28898"/>
    <lineage>
        <taxon>Bacteria</taxon>
        <taxon>Pseudomonadati</taxon>
        <taxon>Campylobacterota</taxon>
        <taxon>Epsilonproteobacteria</taxon>
        <taxon>Campylobacterales</taxon>
        <taxon>Campylobacteraceae</taxon>
        <taxon>Campylobacter</taxon>
    </lineage>
</organism>
<dbReference type="KEGG" id="chv:CHELV3228_1040"/>
<dbReference type="GeneID" id="52036945"/>
<name>A0AAX2UJG7_9BACT</name>
<evidence type="ECO:0000313" key="4">
    <source>
        <dbReference type="Proteomes" id="UP000321317"/>
    </source>
</evidence>
<protein>
    <submittedName>
        <fullName evidence="1">Uncharacterized protein</fullName>
    </submittedName>
</protein>
<keyword evidence="4" id="KW-1185">Reference proteome</keyword>
<evidence type="ECO:0000313" key="1">
    <source>
        <dbReference type="EMBL" id="TNB55921.1"/>
    </source>
</evidence>
<dbReference type="EMBL" id="VDBS01000064">
    <property type="protein sequence ID" value="TNB55921.1"/>
    <property type="molecule type" value="Genomic_DNA"/>
</dbReference>
<dbReference type="EMBL" id="VRMA01000038">
    <property type="protein sequence ID" value="TXK57704.1"/>
    <property type="molecule type" value="Genomic_DNA"/>
</dbReference>
<gene>
    <name evidence="1" type="ORF">FDW42_08380</name>
    <name evidence="2" type="ORF">FVD16_03885</name>
</gene>
<comment type="caution">
    <text evidence="1">The sequence shown here is derived from an EMBL/GenBank/DDBJ whole genome shotgun (WGS) entry which is preliminary data.</text>
</comment>
<dbReference type="Proteomes" id="UP000321317">
    <property type="component" value="Unassembled WGS sequence"/>
</dbReference>